<sequence length="137" mass="14565">MLQGQSAEPCTRLLCAAGERRTLTRPPCPARTPQTGMRCPPIPRAHLAQLPFCLLTALARPGFPRPPGSTGLALLPGVRGAQGRCPSLGRPVRPGVPPLNSALPAVPSRYRPLPPVPQASGPKPTLSTEQVRHWRPS</sequence>
<organism evidence="2">
    <name type="scientific">Sus scrofa</name>
    <name type="common">Pig</name>
    <dbReference type="NCBI Taxonomy" id="9823"/>
    <lineage>
        <taxon>Eukaryota</taxon>
        <taxon>Metazoa</taxon>
        <taxon>Chordata</taxon>
        <taxon>Craniata</taxon>
        <taxon>Vertebrata</taxon>
        <taxon>Euteleostomi</taxon>
        <taxon>Mammalia</taxon>
        <taxon>Eutheria</taxon>
        <taxon>Laurasiatheria</taxon>
        <taxon>Artiodactyla</taxon>
        <taxon>Suina</taxon>
        <taxon>Suidae</taxon>
        <taxon>Sus</taxon>
    </lineage>
</organism>
<dbReference type="AlphaFoldDB" id="A0A481DRE0"/>
<name>A0A481DRE0_PIG</name>
<dbReference type="EMBL" id="DQIR01242772">
    <property type="protein sequence ID" value="HDB98249.1"/>
    <property type="molecule type" value="Transcribed_RNA"/>
</dbReference>
<accession>A0A481DRE0</accession>
<evidence type="ECO:0000313" key="2">
    <source>
        <dbReference type="EMBL" id="HDC83661.1"/>
    </source>
</evidence>
<dbReference type="EMBL" id="DQIR01328249">
    <property type="protein sequence ID" value="HDC83661.1"/>
    <property type="molecule type" value="Transcribed_RNA"/>
</dbReference>
<proteinExistence type="predicted"/>
<feature type="region of interest" description="Disordered" evidence="1">
    <location>
        <begin position="79"/>
        <end position="137"/>
    </location>
</feature>
<protein>
    <submittedName>
        <fullName evidence="2">Uncharacterized protein</fullName>
    </submittedName>
</protein>
<reference evidence="2" key="1">
    <citation type="journal article" date="2019" name="PeerJ">
        <title>Genes of the pig, Sus scrofa, reconstructed with EvidentialGene.</title>
        <authorList>
            <person name="Gilbert D.G."/>
        </authorList>
    </citation>
    <scope>NUCLEOTIDE SEQUENCE</scope>
</reference>
<evidence type="ECO:0000256" key="1">
    <source>
        <dbReference type="SAM" id="MobiDB-lite"/>
    </source>
</evidence>